<dbReference type="InterPro" id="IPR006913">
    <property type="entry name" value="CENP-V/GFA"/>
</dbReference>
<evidence type="ECO:0000313" key="7">
    <source>
        <dbReference type="Proteomes" id="UP000766595"/>
    </source>
</evidence>
<evidence type="ECO:0000256" key="3">
    <source>
        <dbReference type="ARBA" id="ARBA00022833"/>
    </source>
</evidence>
<dbReference type="EMBL" id="JAHHZF010000001">
    <property type="protein sequence ID" value="MBT9287833.1"/>
    <property type="molecule type" value="Genomic_DNA"/>
</dbReference>
<evidence type="ECO:0000256" key="2">
    <source>
        <dbReference type="ARBA" id="ARBA00022723"/>
    </source>
</evidence>
<dbReference type="Gene3D" id="3.90.1590.10">
    <property type="entry name" value="glutathione-dependent formaldehyde- activating enzyme (gfa)"/>
    <property type="match status" value="1"/>
</dbReference>
<dbReference type="PANTHER" id="PTHR33337">
    <property type="entry name" value="GFA DOMAIN-CONTAINING PROTEIN"/>
    <property type="match status" value="1"/>
</dbReference>
<dbReference type="Proteomes" id="UP000766595">
    <property type="component" value="Unassembled WGS sequence"/>
</dbReference>
<evidence type="ECO:0000256" key="1">
    <source>
        <dbReference type="ARBA" id="ARBA00005495"/>
    </source>
</evidence>
<dbReference type="GO" id="GO:0046872">
    <property type="term" value="F:metal ion binding"/>
    <property type="evidence" value="ECO:0007669"/>
    <property type="project" value="UniProtKB-KW"/>
</dbReference>
<protein>
    <submittedName>
        <fullName evidence="6">GFA family protein</fullName>
    </submittedName>
</protein>
<accession>A0A947CYW1</accession>
<comment type="similarity">
    <text evidence="1">Belongs to the Gfa family.</text>
</comment>
<evidence type="ECO:0000256" key="4">
    <source>
        <dbReference type="ARBA" id="ARBA00023239"/>
    </source>
</evidence>
<name>A0A947CYW1_9HYPH</name>
<dbReference type="PROSITE" id="PS51891">
    <property type="entry name" value="CENP_V_GFA"/>
    <property type="match status" value="1"/>
</dbReference>
<dbReference type="GO" id="GO:0016846">
    <property type="term" value="F:carbon-sulfur lyase activity"/>
    <property type="evidence" value="ECO:0007669"/>
    <property type="project" value="InterPro"/>
</dbReference>
<comment type="caution">
    <text evidence="6">The sequence shown here is derived from an EMBL/GenBank/DDBJ whole genome shotgun (WGS) entry which is preliminary data.</text>
</comment>
<keyword evidence="2" id="KW-0479">Metal-binding</keyword>
<proteinExistence type="inferred from homology"/>
<dbReference type="AlphaFoldDB" id="A0A947CYW1"/>
<feature type="domain" description="CENP-V/GFA" evidence="5">
    <location>
        <begin position="11"/>
        <end position="118"/>
    </location>
</feature>
<dbReference type="Pfam" id="PF04828">
    <property type="entry name" value="GFA"/>
    <property type="match status" value="1"/>
</dbReference>
<reference evidence="6 7" key="1">
    <citation type="submission" date="2021-06" db="EMBL/GenBank/DDBJ databases">
        <authorList>
            <person name="Grouzdev D.S."/>
            <person name="Koziaeva V."/>
        </authorList>
    </citation>
    <scope>NUCLEOTIDE SEQUENCE [LARGE SCALE GENOMIC DNA]</scope>
    <source>
        <strain evidence="6 7">22</strain>
    </source>
</reference>
<keyword evidence="4" id="KW-0456">Lyase</keyword>
<dbReference type="PANTHER" id="PTHR33337:SF40">
    <property type="entry name" value="CENP-V_GFA DOMAIN-CONTAINING PROTEIN-RELATED"/>
    <property type="match status" value="1"/>
</dbReference>
<keyword evidence="7" id="KW-1185">Reference proteome</keyword>
<dbReference type="InterPro" id="IPR011057">
    <property type="entry name" value="Mss4-like_sf"/>
</dbReference>
<dbReference type="SUPFAM" id="SSF51316">
    <property type="entry name" value="Mss4-like"/>
    <property type="match status" value="1"/>
</dbReference>
<organism evidence="6 7">
    <name type="scientific">Prosthecodimorpha staleyi</name>
    <dbReference type="NCBI Taxonomy" id="2840188"/>
    <lineage>
        <taxon>Bacteria</taxon>
        <taxon>Pseudomonadati</taxon>
        <taxon>Pseudomonadota</taxon>
        <taxon>Alphaproteobacteria</taxon>
        <taxon>Hyphomicrobiales</taxon>
        <taxon>Ancalomicrobiaceae</taxon>
        <taxon>Prosthecodimorpha</taxon>
    </lineage>
</organism>
<evidence type="ECO:0000259" key="5">
    <source>
        <dbReference type="PROSITE" id="PS51891"/>
    </source>
</evidence>
<gene>
    <name evidence="6" type="ORF">KL771_00085</name>
</gene>
<sequence>MSETTSDEDPHEGGCLCGAIRYRLKGLPRDVVHCHCSLCQRSSGALFVTWATVDLRDFELVMGEPASYRSSPTAKRLFCPQCGSQLFFHIDDDRRIDVTVATLDEPDRVTATRNTWVDTRREAAKGFDRDLPDYTDEGPESAHH</sequence>
<keyword evidence="3" id="KW-0862">Zinc</keyword>
<evidence type="ECO:0000313" key="6">
    <source>
        <dbReference type="EMBL" id="MBT9287833.1"/>
    </source>
</evidence>
<dbReference type="RefSeq" id="WP_261966546.1">
    <property type="nucleotide sequence ID" value="NZ_JAHHZF010000001.1"/>
</dbReference>